<feature type="region of interest" description="Disordered" evidence="1">
    <location>
        <begin position="259"/>
        <end position="288"/>
    </location>
</feature>
<feature type="compositionally biased region" description="Polar residues" evidence="1">
    <location>
        <begin position="261"/>
        <end position="275"/>
    </location>
</feature>
<evidence type="ECO:0000259" key="2">
    <source>
        <dbReference type="Pfam" id="PF00535"/>
    </source>
</evidence>
<reference evidence="3 4" key="1">
    <citation type="journal article" date="2020" name="Harmful Algae">
        <title>Molecular and morphological characterization of a novel dihydroanatoxin-a producing Microcoleus species (cyanobacteria) from the Russian River, California, USA.</title>
        <authorList>
            <person name="Conklin K.Y."/>
            <person name="Stancheva R."/>
            <person name="Otten T.G."/>
            <person name="Fadness R."/>
            <person name="Boyer G.L."/>
            <person name="Read B."/>
            <person name="Zhang X."/>
            <person name="Sheath R.G."/>
        </authorList>
    </citation>
    <scope>NUCLEOTIDE SEQUENCE [LARGE SCALE GENOMIC DNA]</scope>
    <source>
        <strain evidence="3 4">PTRS2</strain>
    </source>
</reference>
<protein>
    <submittedName>
        <fullName evidence="3">Sulfotransferase</fullName>
    </submittedName>
</protein>
<sequence length="581" mass="66432">MTPISIVMTVYNRERYLKAAIESVLAQTYPNFELLIWDDGSTDNSLNIARNYAKLDPRIKVLAAEHRGSGYSLMAAIREATFPYFGCVDSDDLLAPKALAETVPILDANPQVGVVYTNYLLIDENDCVGGEGPLCQIPYSPEQLLVDPIVFHFRLIRRSAYNNCGGVDPKFASAVDYELCLRLSEVTEIRKINKPLYYYRIHQQNISRQRRAEQIILCRTAVEQALQRRGLADKLELGVELVGQFRLRPKQVNDKIDRSKFSSADANSPNSQSSIFLGAKANSPSNKSTVSSPIFVIGAERSGTTLLRLMLTAHPDICIPPESLFFVALESKYGAVNDLLPQIEDFLNDLYNNSFHRFEEWDVDRKLLLNNLKNNQQLSYNLAVETVYETYRQQFDPTASIWGDKNPFHIYQLGKIRKYFPGVKVILIVRDFRACYSSVKKLVAKEQERGEVWPGIKTIAGLTHQWNQVVKIIDKYHQKWEQFYLVSYEDLVREPSAQLAKICKWIGVDFQESMLEFYQRNAESGLVLPSQMMWHPNTLEPVGVKGINAWQDELSFSELETIELMNWKNLEKLGYKCSSLF</sequence>
<dbReference type="SUPFAM" id="SSF52540">
    <property type="entry name" value="P-loop containing nucleoside triphosphate hydrolases"/>
    <property type="match status" value="1"/>
</dbReference>
<dbReference type="RefSeq" id="WP_340518591.1">
    <property type="nucleotide sequence ID" value="NZ_JBBLXS010000136.1"/>
</dbReference>
<accession>A0ABU8YMK1</accession>
<dbReference type="Pfam" id="PF00535">
    <property type="entry name" value="Glycos_transf_2"/>
    <property type="match status" value="1"/>
</dbReference>
<organism evidence="3 4">
    <name type="scientific">Microcoleus anatoxicus PTRS2</name>
    <dbReference type="NCBI Taxonomy" id="2705321"/>
    <lineage>
        <taxon>Bacteria</taxon>
        <taxon>Bacillati</taxon>
        <taxon>Cyanobacteriota</taxon>
        <taxon>Cyanophyceae</taxon>
        <taxon>Oscillatoriophycideae</taxon>
        <taxon>Oscillatoriales</taxon>
        <taxon>Microcoleaceae</taxon>
        <taxon>Microcoleus</taxon>
        <taxon>Microcoleus anatoxicus</taxon>
    </lineage>
</organism>
<dbReference type="Pfam" id="PF13469">
    <property type="entry name" value="Sulfotransfer_3"/>
    <property type="match status" value="1"/>
</dbReference>
<evidence type="ECO:0000256" key="1">
    <source>
        <dbReference type="SAM" id="MobiDB-lite"/>
    </source>
</evidence>
<evidence type="ECO:0000313" key="4">
    <source>
        <dbReference type="Proteomes" id="UP001384579"/>
    </source>
</evidence>
<dbReference type="InterPro" id="IPR001173">
    <property type="entry name" value="Glyco_trans_2-like"/>
</dbReference>
<gene>
    <name evidence="3" type="ORF">WMG39_12370</name>
</gene>
<dbReference type="Proteomes" id="UP001384579">
    <property type="component" value="Unassembled WGS sequence"/>
</dbReference>
<keyword evidence="4" id="KW-1185">Reference proteome</keyword>
<dbReference type="PANTHER" id="PTHR22916:SF56">
    <property type="entry name" value="GLYCOSYL TRANSFERASE"/>
    <property type="match status" value="1"/>
</dbReference>
<feature type="domain" description="Glycosyltransferase 2-like" evidence="2">
    <location>
        <begin position="5"/>
        <end position="126"/>
    </location>
</feature>
<dbReference type="InterPro" id="IPR029044">
    <property type="entry name" value="Nucleotide-diphossugar_trans"/>
</dbReference>
<dbReference type="EMBL" id="JBBLXS010000136">
    <property type="protein sequence ID" value="MEK0185634.1"/>
    <property type="molecule type" value="Genomic_DNA"/>
</dbReference>
<comment type="caution">
    <text evidence="3">The sequence shown here is derived from an EMBL/GenBank/DDBJ whole genome shotgun (WGS) entry which is preliminary data.</text>
</comment>
<dbReference type="SUPFAM" id="SSF53448">
    <property type="entry name" value="Nucleotide-diphospho-sugar transferases"/>
    <property type="match status" value="1"/>
</dbReference>
<dbReference type="Gene3D" id="3.90.550.10">
    <property type="entry name" value="Spore Coat Polysaccharide Biosynthesis Protein SpsA, Chain A"/>
    <property type="match status" value="1"/>
</dbReference>
<proteinExistence type="predicted"/>
<dbReference type="Gene3D" id="3.40.50.300">
    <property type="entry name" value="P-loop containing nucleotide triphosphate hydrolases"/>
    <property type="match status" value="1"/>
</dbReference>
<evidence type="ECO:0000313" key="3">
    <source>
        <dbReference type="EMBL" id="MEK0185634.1"/>
    </source>
</evidence>
<dbReference type="PANTHER" id="PTHR22916">
    <property type="entry name" value="GLYCOSYLTRANSFERASE"/>
    <property type="match status" value="1"/>
</dbReference>
<dbReference type="InterPro" id="IPR027417">
    <property type="entry name" value="P-loop_NTPase"/>
</dbReference>
<name>A0ABU8YMK1_9CYAN</name>